<dbReference type="PROSITE" id="PS50929">
    <property type="entry name" value="ABC_TM1F"/>
    <property type="match status" value="1"/>
</dbReference>
<evidence type="ECO:0000313" key="11">
    <source>
        <dbReference type="Proteomes" id="UP000182983"/>
    </source>
</evidence>
<evidence type="ECO:0000256" key="1">
    <source>
        <dbReference type="ARBA" id="ARBA00004651"/>
    </source>
</evidence>
<dbReference type="PROSITE" id="PS50893">
    <property type="entry name" value="ABC_TRANSPORTER_2"/>
    <property type="match status" value="1"/>
</dbReference>
<dbReference type="RefSeq" id="WP_074765876.1">
    <property type="nucleotide sequence ID" value="NZ_FNWO01000003.1"/>
</dbReference>
<dbReference type="GO" id="GO:0005886">
    <property type="term" value="C:plasma membrane"/>
    <property type="evidence" value="ECO:0007669"/>
    <property type="project" value="UniProtKB-SubCell"/>
</dbReference>
<dbReference type="GO" id="GO:0016887">
    <property type="term" value="F:ATP hydrolysis activity"/>
    <property type="evidence" value="ECO:0007669"/>
    <property type="project" value="InterPro"/>
</dbReference>
<dbReference type="GO" id="GO:0140359">
    <property type="term" value="F:ABC-type transporter activity"/>
    <property type="evidence" value="ECO:0007669"/>
    <property type="project" value="InterPro"/>
</dbReference>
<protein>
    <submittedName>
        <fullName evidence="10">ATP-binding cassette, subfamily B</fullName>
    </submittedName>
</protein>
<dbReference type="Pfam" id="PF00005">
    <property type="entry name" value="ABC_tran"/>
    <property type="match status" value="1"/>
</dbReference>
<dbReference type="Gene3D" id="1.20.1560.10">
    <property type="entry name" value="ABC transporter type 1, transmembrane domain"/>
    <property type="match status" value="1"/>
</dbReference>
<keyword evidence="11" id="KW-1185">Reference proteome</keyword>
<dbReference type="AlphaFoldDB" id="A0A1H6H276"/>
<evidence type="ECO:0000256" key="7">
    <source>
        <dbReference type="SAM" id="Phobius"/>
    </source>
</evidence>
<dbReference type="PANTHER" id="PTHR24221">
    <property type="entry name" value="ATP-BINDING CASSETTE SUB-FAMILY B"/>
    <property type="match status" value="1"/>
</dbReference>
<feature type="transmembrane region" description="Helical" evidence="7">
    <location>
        <begin position="247"/>
        <end position="271"/>
    </location>
</feature>
<dbReference type="PANTHER" id="PTHR24221:SF248">
    <property type="entry name" value="ABC TRANSPORTER TRANSMEMBRANE REGION"/>
    <property type="match status" value="1"/>
</dbReference>
<keyword evidence="6 7" id="KW-0472">Membrane</keyword>
<evidence type="ECO:0000256" key="6">
    <source>
        <dbReference type="ARBA" id="ARBA00023136"/>
    </source>
</evidence>
<evidence type="ECO:0000256" key="3">
    <source>
        <dbReference type="ARBA" id="ARBA00022741"/>
    </source>
</evidence>
<dbReference type="InterPro" id="IPR036640">
    <property type="entry name" value="ABC1_TM_sf"/>
</dbReference>
<keyword evidence="5 7" id="KW-1133">Transmembrane helix</keyword>
<evidence type="ECO:0000259" key="9">
    <source>
        <dbReference type="PROSITE" id="PS50929"/>
    </source>
</evidence>
<dbReference type="SMART" id="SM00382">
    <property type="entry name" value="AAA"/>
    <property type="match status" value="1"/>
</dbReference>
<evidence type="ECO:0000256" key="4">
    <source>
        <dbReference type="ARBA" id="ARBA00022840"/>
    </source>
</evidence>
<dbReference type="Gene3D" id="3.40.50.300">
    <property type="entry name" value="P-loop containing nucleotide triphosphate hydrolases"/>
    <property type="match status" value="1"/>
</dbReference>
<keyword evidence="2 7" id="KW-0812">Transmembrane</keyword>
<proteinExistence type="predicted"/>
<evidence type="ECO:0000256" key="2">
    <source>
        <dbReference type="ARBA" id="ARBA00022692"/>
    </source>
</evidence>
<reference evidence="11" key="1">
    <citation type="submission" date="2016-10" db="EMBL/GenBank/DDBJ databases">
        <authorList>
            <person name="Varghese N."/>
            <person name="Submissions S."/>
        </authorList>
    </citation>
    <scope>NUCLEOTIDE SEQUENCE [LARGE SCALE GENOMIC DNA]</scope>
    <source>
        <strain evidence="11">DSM 13234</strain>
    </source>
</reference>
<feature type="domain" description="ABC transporter" evidence="8">
    <location>
        <begin position="450"/>
        <end position="675"/>
    </location>
</feature>
<dbReference type="GO" id="GO:0005524">
    <property type="term" value="F:ATP binding"/>
    <property type="evidence" value="ECO:0007669"/>
    <property type="project" value="UniProtKB-KW"/>
</dbReference>
<feature type="domain" description="ABC transmembrane type-1" evidence="9">
    <location>
        <begin position="143"/>
        <end position="419"/>
    </location>
</feature>
<dbReference type="InterPro" id="IPR039421">
    <property type="entry name" value="Type_1_exporter"/>
</dbReference>
<dbReference type="OrthoDB" id="9772049at2"/>
<feature type="transmembrane region" description="Helical" evidence="7">
    <location>
        <begin position="139"/>
        <end position="165"/>
    </location>
</feature>
<feature type="transmembrane region" description="Helical" evidence="7">
    <location>
        <begin position="277"/>
        <end position="298"/>
    </location>
</feature>
<evidence type="ECO:0000259" key="8">
    <source>
        <dbReference type="PROSITE" id="PS50893"/>
    </source>
</evidence>
<dbReference type="InterPro" id="IPR011527">
    <property type="entry name" value="ABC1_TM_dom"/>
</dbReference>
<keyword evidence="3" id="KW-0547">Nucleotide-binding</keyword>
<dbReference type="InterPro" id="IPR003439">
    <property type="entry name" value="ABC_transporter-like_ATP-bd"/>
</dbReference>
<feature type="transmembrane region" description="Helical" evidence="7">
    <location>
        <begin position="389"/>
        <end position="414"/>
    </location>
</feature>
<dbReference type="Pfam" id="PF00664">
    <property type="entry name" value="ABC_membrane"/>
    <property type="match status" value="1"/>
</dbReference>
<accession>A0A1H6H276</accession>
<dbReference type="GO" id="GO:0034040">
    <property type="term" value="F:ATPase-coupled lipid transmembrane transporter activity"/>
    <property type="evidence" value="ECO:0007669"/>
    <property type="project" value="TreeGrafter"/>
</dbReference>
<organism evidence="10 11">
    <name type="scientific">Magnetospirillum fulvum</name>
    <name type="common">Rhodospirillum fulvum</name>
    <dbReference type="NCBI Taxonomy" id="1082"/>
    <lineage>
        <taxon>Bacteria</taxon>
        <taxon>Pseudomonadati</taxon>
        <taxon>Pseudomonadota</taxon>
        <taxon>Alphaproteobacteria</taxon>
        <taxon>Rhodospirillales</taxon>
        <taxon>Rhodospirillaceae</taxon>
        <taxon>Magnetospirillum</taxon>
    </lineage>
</organism>
<dbReference type="SUPFAM" id="SSF52540">
    <property type="entry name" value="P-loop containing nucleoside triphosphate hydrolases"/>
    <property type="match status" value="1"/>
</dbReference>
<comment type="subcellular location">
    <subcellularLocation>
        <location evidence="1">Cell membrane</location>
        <topology evidence="1">Multi-pass membrane protein</topology>
    </subcellularLocation>
</comment>
<feature type="transmembrane region" description="Helical" evidence="7">
    <location>
        <begin position="177"/>
        <end position="194"/>
    </location>
</feature>
<dbReference type="EMBL" id="FNWO01000003">
    <property type="protein sequence ID" value="SEH29937.1"/>
    <property type="molecule type" value="Genomic_DNA"/>
</dbReference>
<evidence type="ECO:0000256" key="5">
    <source>
        <dbReference type="ARBA" id="ARBA00022989"/>
    </source>
</evidence>
<keyword evidence="4 10" id="KW-0067">ATP-binding</keyword>
<dbReference type="SUPFAM" id="SSF90123">
    <property type="entry name" value="ABC transporter transmembrane region"/>
    <property type="match status" value="1"/>
</dbReference>
<dbReference type="InterPro" id="IPR003593">
    <property type="entry name" value="AAA+_ATPase"/>
</dbReference>
<dbReference type="Proteomes" id="UP000182983">
    <property type="component" value="Unassembled WGS sequence"/>
</dbReference>
<name>A0A1H6H276_MAGFU</name>
<sequence>MSGPEPTLSLTEALTAALAGIGRPGPLAPDDPAADPLALLREALSPLGLEARPLSRGAFVPHFAGDAVAVLAEVADGAGWQALVPRPGGGYDRAEADGTLSPLEDGPVAEPRRVFLLVPLAEPNLKISVLPFLRRHARLLVPIVAGGVVSNLLALALPLFASFVFDKVLGNGVSETLWAMTIGIGLAILLDYMVRTLRVQIFERLAVVTEGDIDRGLFANLLHKRGALPPIGVVLDKYKQILASRDFVSSTFLLALADLPFLFLFLAAIAIVSGPLVLVPIVLGSLSIAVNLAFTGPARQYDMLARKAGELRISLLADVLIARDVVLTTALRADSTRHWRRISDSAAVAAGRARFWYGLSNTFNLLASNLAYAAVLVGGAYLIEGQVLTSGGLMACSLLTSRAMATVASVVLLSTRMSEFRRAMHDLDAILPATAMVATEPRPTDPTGDIQLVNLTWRPRPDARPVLSGLDLRVRPGEIIGIAGLPGAGKTTLLRMIAGAERPSDGEVLLDMHPIEKWDVRQLARSIGFKTQDSMLFEGSIESNIRAGRPAVIAQHMADVLDRSGLRHAIDRGELTLATEAGPRGSYLSGGQRHMVSLARALLGEPPLMLLDEPSTGFDSQLEKGLSDYIHSLAGRRTVLLSSHSRNLLGACTRIIVLSQGRIVTDGPRDKVLGG</sequence>
<evidence type="ECO:0000313" key="10">
    <source>
        <dbReference type="EMBL" id="SEH29937.1"/>
    </source>
</evidence>
<feature type="transmembrane region" description="Helical" evidence="7">
    <location>
        <begin position="362"/>
        <end position="383"/>
    </location>
</feature>
<dbReference type="InterPro" id="IPR027417">
    <property type="entry name" value="P-loop_NTPase"/>
</dbReference>
<gene>
    <name evidence="10" type="ORF">SAMN04244559_00836</name>
</gene>